<feature type="transmembrane region" description="Helical" evidence="7">
    <location>
        <begin position="269"/>
        <end position="289"/>
    </location>
</feature>
<keyword evidence="4 7" id="KW-0812">Transmembrane</keyword>
<dbReference type="InterPro" id="IPR039309">
    <property type="entry name" value="BT1"/>
</dbReference>
<evidence type="ECO:0000313" key="10">
    <source>
        <dbReference type="EMBL" id="VFT81298.1"/>
    </source>
</evidence>
<evidence type="ECO:0000313" key="8">
    <source>
        <dbReference type="EMBL" id="KAF0710779.1"/>
    </source>
</evidence>
<evidence type="ECO:0000256" key="1">
    <source>
        <dbReference type="ARBA" id="ARBA00004141"/>
    </source>
</evidence>
<dbReference type="EMBL" id="VJMH01001885">
    <property type="protein sequence ID" value="KAF0710779.1"/>
    <property type="molecule type" value="Genomic_DNA"/>
</dbReference>
<sequence>MPINNDNHVELQERISAIHSNTLLNDDKQQDGVYKSLDDLESADNDGALVEGGALDLFSREAAGLFMQYAAIGVIYGMIPALKYPVFNVYLNLEGYQTASYGVLVWLGWSFKVVFGMISDCFPIFGYRRKSWMLVGWSITLVCLAIMSFKSFGEPFCNREKTDYCDKPLEKVPKEELQYFNFDAANNGTLFILLSMFVSFGYVLSDCAADAMVVEYAQREPVAIRGRTQTSIYIVRTITGIFAYTITAFGLNGPNYNGSFTFAMSPNVPYMVCLIVSILVCLSTVFLVVEKKSEGASFGKWLVTFWDLLQNRATWQVASFKFISTCFQGIDTTAGNPMATYWAKVETLNDSLSSVFGNIIYAIILGVVAKWGLNWNWRWTIALGTIGVVVIDSFVNFLTIWDVVRNQWFYTGVALANNIPDGVRFIVATYCAVEIAEPGTEGATYGLISTVTNLSSPFASMLYKYIDSFFKVSQNDIKSDTNEVRWDVTYVYLISYACKLSSLAWLWMLPPQKKEIQELKARGGKSKLAGVIFVTLLVLCITFSVSTSIMSIYPSTKCYRIAGGNGVLDPNTGKCPMFK</sequence>
<reference evidence="10 12" key="1">
    <citation type="submission" date="2019-03" db="EMBL/GenBank/DDBJ databases">
        <authorList>
            <person name="Gaulin E."/>
            <person name="Dumas B."/>
        </authorList>
    </citation>
    <scope>NUCLEOTIDE SEQUENCE [LARGE SCALE GENOMIC DNA]</scope>
    <source>
        <strain evidence="10">CBS 568.67</strain>
    </source>
</reference>
<keyword evidence="6 7" id="KW-0472">Membrane</keyword>
<dbReference type="SUPFAM" id="SSF103473">
    <property type="entry name" value="MFS general substrate transporter"/>
    <property type="match status" value="1"/>
</dbReference>
<feature type="transmembrane region" description="Helical" evidence="7">
    <location>
        <begin position="355"/>
        <end position="373"/>
    </location>
</feature>
<feature type="transmembrane region" description="Helical" evidence="7">
    <location>
        <begin position="99"/>
        <end position="119"/>
    </location>
</feature>
<dbReference type="AlphaFoldDB" id="A0A485KDG7"/>
<keyword evidence="3" id="KW-0813">Transport</keyword>
<feature type="transmembrane region" description="Helical" evidence="7">
    <location>
        <begin position="62"/>
        <end position="79"/>
    </location>
</feature>
<organism evidence="10 12">
    <name type="scientific">Aphanomyces stellatus</name>
    <dbReference type="NCBI Taxonomy" id="120398"/>
    <lineage>
        <taxon>Eukaryota</taxon>
        <taxon>Sar</taxon>
        <taxon>Stramenopiles</taxon>
        <taxon>Oomycota</taxon>
        <taxon>Saprolegniomycetes</taxon>
        <taxon>Saprolegniales</taxon>
        <taxon>Verrucalvaceae</taxon>
        <taxon>Aphanomyces</taxon>
    </lineage>
</organism>
<feature type="transmembrane region" description="Helical" evidence="7">
    <location>
        <begin position="379"/>
        <end position="401"/>
    </location>
</feature>
<proteinExistence type="inferred from homology"/>
<evidence type="ECO:0000256" key="6">
    <source>
        <dbReference type="ARBA" id="ARBA00023136"/>
    </source>
</evidence>
<feature type="transmembrane region" description="Helical" evidence="7">
    <location>
        <begin position="488"/>
        <end position="508"/>
    </location>
</feature>
<name>A0A485KDG7_9STRA</name>
<dbReference type="EMBL" id="CAADRA010000912">
    <property type="protein sequence ID" value="VFT81298.1"/>
    <property type="molecule type" value="Genomic_DNA"/>
</dbReference>
<dbReference type="Proteomes" id="UP000332933">
    <property type="component" value="Unassembled WGS sequence"/>
</dbReference>
<reference evidence="8" key="2">
    <citation type="submission" date="2019-06" db="EMBL/GenBank/DDBJ databases">
        <title>Genomics analysis of Aphanomyces spp. identifies a new class of oomycete effector associated with host adaptation.</title>
        <authorList>
            <person name="Gaulin E."/>
        </authorList>
    </citation>
    <scope>NUCLEOTIDE SEQUENCE</scope>
    <source>
        <strain evidence="8">CBS 578.67</strain>
    </source>
</reference>
<dbReference type="Pfam" id="PF03092">
    <property type="entry name" value="BT1"/>
    <property type="match status" value="1"/>
</dbReference>
<feature type="transmembrane region" description="Helical" evidence="7">
    <location>
        <begin position="230"/>
        <end position="249"/>
    </location>
</feature>
<evidence type="ECO:0000256" key="7">
    <source>
        <dbReference type="SAM" id="Phobius"/>
    </source>
</evidence>
<dbReference type="GO" id="GO:0016020">
    <property type="term" value="C:membrane"/>
    <property type="evidence" value="ECO:0007669"/>
    <property type="project" value="UniProtKB-SubCell"/>
</dbReference>
<evidence type="ECO:0000256" key="5">
    <source>
        <dbReference type="ARBA" id="ARBA00022989"/>
    </source>
</evidence>
<dbReference type="EMBL" id="VJMH01000912">
    <property type="protein sequence ID" value="KAF0713882.1"/>
    <property type="molecule type" value="Genomic_DNA"/>
</dbReference>
<evidence type="ECO:0000313" key="12">
    <source>
        <dbReference type="Proteomes" id="UP000332933"/>
    </source>
</evidence>
<protein>
    <submittedName>
        <fullName evidence="10">Aste57867_4173 protein</fullName>
    </submittedName>
    <submittedName>
        <fullName evidence="11">Aste57867_5472 protein</fullName>
    </submittedName>
</protein>
<evidence type="ECO:0000256" key="4">
    <source>
        <dbReference type="ARBA" id="ARBA00022692"/>
    </source>
</evidence>
<dbReference type="InterPro" id="IPR036259">
    <property type="entry name" value="MFS_trans_sf"/>
</dbReference>
<keyword evidence="12" id="KW-1185">Reference proteome</keyword>
<feature type="transmembrane region" description="Helical" evidence="7">
    <location>
        <begin position="131"/>
        <end position="149"/>
    </location>
</feature>
<evidence type="ECO:0000256" key="2">
    <source>
        <dbReference type="ARBA" id="ARBA00007015"/>
    </source>
</evidence>
<accession>A0A485KDG7</accession>
<evidence type="ECO:0000313" key="11">
    <source>
        <dbReference type="EMBL" id="VFT82524.1"/>
    </source>
</evidence>
<dbReference type="OrthoDB" id="153467at2759"/>
<keyword evidence="5 7" id="KW-1133">Transmembrane helix</keyword>
<dbReference type="PANTHER" id="PTHR31585:SF5">
    <property type="entry name" value="RNA-BINDING S4 DOMAIN-CONTAINING PROTEIN"/>
    <property type="match status" value="1"/>
</dbReference>
<gene>
    <name evidence="10" type="primary">Aste57867_4173</name>
    <name evidence="11" type="synonym">Aste57867_5472</name>
    <name evidence="9" type="ORF">As57867_004162</name>
    <name evidence="8" type="ORF">As57867_005459</name>
    <name evidence="10" type="ORF">ASTE57867_4173</name>
    <name evidence="11" type="ORF">ASTE57867_5472</name>
</gene>
<feature type="transmembrane region" description="Helical" evidence="7">
    <location>
        <begin position="528"/>
        <end position="553"/>
    </location>
</feature>
<dbReference type="PANTHER" id="PTHR31585">
    <property type="entry name" value="FOLATE-BIOPTERIN TRANSPORTER 1, CHLOROPLASTIC"/>
    <property type="match status" value="1"/>
</dbReference>
<comment type="similarity">
    <text evidence="2">Belongs to the major facilitator superfamily. Folate-biopterin transporter (TC 2.A.71) family.</text>
</comment>
<comment type="subcellular location">
    <subcellularLocation>
        <location evidence="1">Membrane</location>
        <topology evidence="1">Multi-pass membrane protein</topology>
    </subcellularLocation>
</comment>
<dbReference type="EMBL" id="CAADRA010001886">
    <property type="protein sequence ID" value="VFT82524.1"/>
    <property type="molecule type" value="Genomic_DNA"/>
</dbReference>
<evidence type="ECO:0000256" key="3">
    <source>
        <dbReference type="ARBA" id="ARBA00022448"/>
    </source>
</evidence>
<feature type="transmembrane region" description="Helical" evidence="7">
    <location>
        <begin position="190"/>
        <end position="209"/>
    </location>
</feature>
<evidence type="ECO:0000313" key="9">
    <source>
        <dbReference type="EMBL" id="KAF0713882.1"/>
    </source>
</evidence>